<keyword evidence="2" id="KW-1185">Reference proteome</keyword>
<organism evidence="1 2">
    <name type="scientific">Eretmocerus hayati</name>
    <dbReference type="NCBI Taxonomy" id="131215"/>
    <lineage>
        <taxon>Eukaryota</taxon>
        <taxon>Metazoa</taxon>
        <taxon>Ecdysozoa</taxon>
        <taxon>Arthropoda</taxon>
        <taxon>Hexapoda</taxon>
        <taxon>Insecta</taxon>
        <taxon>Pterygota</taxon>
        <taxon>Neoptera</taxon>
        <taxon>Endopterygota</taxon>
        <taxon>Hymenoptera</taxon>
        <taxon>Apocrita</taxon>
        <taxon>Proctotrupomorpha</taxon>
        <taxon>Chalcidoidea</taxon>
        <taxon>Aphelinidae</taxon>
        <taxon>Aphelininae</taxon>
        <taxon>Eretmocerus</taxon>
    </lineage>
</organism>
<name>A0ACC2NLC2_9HYME</name>
<dbReference type="EMBL" id="CM056743">
    <property type="protein sequence ID" value="KAJ8671894.1"/>
    <property type="molecule type" value="Genomic_DNA"/>
</dbReference>
<dbReference type="Proteomes" id="UP001239111">
    <property type="component" value="Chromosome 3"/>
</dbReference>
<sequence>MLRASGARRGGIWTEAGGSRGIPSSLPAISRPEKGKESGVGMMLPEMFWSRTGVADGVDGGLTIESAEEVTSCMICGADAVDIGIAQSGSSGEVAGAGGSARSSSS</sequence>
<protein>
    <submittedName>
        <fullName evidence="1">Uncharacterized protein</fullName>
    </submittedName>
</protein>
<proteinExistence type="predicted"/>
<evidence type="ECO:0000313" key="2">
    <source>
        <dbReference type="Proteomes" id="UP001239111"/>
    </source>
</evidence>
<gene>
    <name evidence="1" type="ORF">QAD02_003153</name>
</gene>
<evidence type="ECO:0000313" key="1">
    <source>
        <dbReference type="EMBL" id="KAJ8671894.1"/>
    </source>
</evidence>
<comment type="caution">
    <text evidence="1">The sequence shown here is derived from an EMBL/GenBank/DDBJ whole genome shotgun (WGS) entry which is preliminary data.</text>
</comment>
<reference evidence="1" key="1">
    <citation type="submission" date="2023-04" db="EMBL/GenBank/DDBJ databases">
        <title>A chromosome-level genome assembly of the parasitoid wasp Eretmocerus hayati.</title>
        <authorList>
            <person name="Zhong Y."/>
            <person name="Liu S."/>
            <person name="Liu Y."/>
        </authorList>
    </citation>
    <scope>NUCLEOTIDE SEQUENCE</scope>
    <source>
        <strain evidence="1">ZJU_SS_LIU_2023</strain>
    </source>
</reference>
<accession>A0ACC2NLC2</accession>